<dbReference type="Proteomes" id="UP000235145">
    <property type="component" value="Unassembled WGS sequence"/>
</dbReference>
<organism evidence="2 3">
    <name type="scientific">Lactuca sativa</name>
    <name type="common">Garden lettuce</name>
    <dbReference type="NCBI Taxonomy" id="4236"/>
    <lineage>
        <taxon>Eukaryota</taxon>
        <taxon>Viridiplantae</taxon>
        <taxon>Streptophyta</taxon>
        <taxon>Embryophyta</taxon>
        <taxon>Tracheophyta</taxon>
        <taxon>Spermatophyta</taxon>
        <taxon>Magnoliopsida</taxon>
        <taxon>eudicotyledons</taxon>
        <taxon>Gunneridae</taxon>
        <taxon>Pentapetalae</taxon>
        <taxon>asterids</taxon>
        <taxon>campanulids</taxon>
        <taxon>Asterales</taxon>
        <taxon>Asteraceae</taxon>
        <taxon>Cichorioideae</taxon>
        <taxon>Cichorieae</taxon>
        <taxon>Lactucinae</taxon>
        <taxon>Lactuca</taxon>
    </lineage>
</organism>
<proteinExistence type="predicted"/>
<dbReference type="EMBL" id="NBSK02000002">
    <property type="protein sequence ID" value="KAJ0222762.1"/>
    <property type="molecule type" value="Genomic_DNA"/>
</dbReference>
<evidence type="ECO:0000313" key="2">
    <source>
        <dbReference type="EMBL" id="KAJ0222762.1"/>
    </source>
</evidence>
<name>A0A9R1WH86_LACSA</name>
<feature type="compositionally biased region" description="Polar residues" evidence="1">
    <location>
        <begin position="30"/>
        <end position="45"/>
    </location>
</feature>
<feature type="region of interest" description="Disordered" evidence="1">
    <location>
        <begin position="1"/>
        <end position="51"/>
    </location>
</feature>
<dbReference type="AlphaFoldDB" id="A0A9R1WH86"/>
<evidence type="ECO:0000256" key="1">
    <source>
        <dbReference type="SAM" id="MobiDB-lite"/>
    </source>
</evidence>
<comment type="caution">
    <text evidence="2">The sequence shown here is derived from an EMBL/GenBank/DDBJ whole genome shotgun (WGS) entry which is preliminary data.</text>
</comment>
<keyword evidence="3" id="KW-1185">Reference proteome</keyword>
<gene>
    <name evidence="2" type="ORF">LSAT_V11C200096090</name>
</gene>
<evidence type="ECO:0000313" key="3">
    <source>
        <dbReference type="Proteomes" id="UP000235145"/>
    </source>
</evidence>
<protein>
    <submittedName>
        <fullName evidence="2">Uncharacterized protein</fullName>
    </submittedName>
</protein>
<reference evidence="2 3" key="1">
    <citation type="journal article" date="2017" name="Nat. Commun.">
        <title>Genome assembly with in vitro proximity ligation data and whole-genome triplication in lettuce.</title>
        <authorList>
            <person name="Reyes-Chin-Wo S."/>
            <person name="Wang Z."/>
            <person name="Yang X."/>
            <person name="Kozik A."/>
            <person name="Arikit S."/>
            <person name="Song C."/>
            <person name="Xia L."/>
            <person name="Froenicke L."/>
            <person name="Lavelle D.O."/>
            <person name="Truco M.J."/>
            <person name="Xia R."/>
            <person name="Zhu S."/>
            <person name="Xu C."/>
            <person name="Xu H."/>
            <person name="Xu X."/>
            <person name="Cox K."/>
            <person name="Korf I."/>
            <person name="Meyers B.C."/>
            <person name="Michelmore R.W."/>
        </authorList>
    </citation>
    <scope>NUCLEOTIDE SEQUENCE [LARGE SCALE GENOMIC DNA]</scope>
    <source>
        <strain evidence="3">cv. Salinas</strain>
        <tissue evidence="2">Seedlings</tissue>
    </source>
</reference>
<sequence length="96" mass="11223">MQVKTKEKKIREKNILMKKSKQKGKYVPGTTRQTRSQTPKNIHQQNQDDDKFQPLRTRVATQSLWKAVKILSSEQRDFVESLGLRSLLKMTLDVIP</sequence>
<accession>A0A9R1WH86</accession>